<feature type="domain" description="N-acetyltransferase" evidence="3">
    <location>
        <begin position="6"/>
        <end position="157"/>
    </location>
</feature>
<dbReference type="Proteomes" id="UP000537775">
    <property type="component" value="Unassembled WGS sequence"/>
</dbReference>
<dbReference type="EMBL" id="JACHML010000001">
    <property type="protein sequence ID" value="MBB6392961.1"/>
    <property type="molecule type" value="Genomic_DNA"/>
</dbReference>
<dbReference type="SUPFAM" id="SSF55729">
    <property type="entry name" value="Acyl-CoA N-acyltransferases (Nat)"/>
    <property type="match status" value="1"/>
</dbReference>
<comment type="caution">
    <text evidence="4">The sequence shown here is derived from an EMBL/GenBank/DDBJ whole genome shotgun (WGS) entry which is preliminary data.</text>
</comment>
<dbReference type="Gene3D" id="3.40.630.30">
    <property type="match status" value="1"/>
</dbReference>
<reference evidence="4 5" key="1">
    <citation type="submission" date="2020-08" db="EMBL/GenBank/DDBJ databases">
        <title>Sequencing the genomes of 1000 actinobacteria strains.</title>
        <authorList>
            <person name="Klenk H.-P."/>
        </authorList>
    </citation>
    <scope>NUCLEOTIDE SEQUENCE [LARGE SCALE GENOMIC DNA]</scope>
    <source>
        <strain evidence="4 5">DSM 12511</strain>
    </source>
</reference>
<evidence type="ECO:0000256" key="1">
    <source>
        <dbReference type="ARBA" id="ARBA00022679"/>
    </source>
</evidence>
<dbReference type="PROSITE" id="PS51186">
    <property type="entry name" value="GNAT"/>
    <property type="match status" value="1"/>
</dbReference>
<sequence length="163" mass="17664">MAADDLDFRPADPAEADALWALTLRSLDHWGHPTNHPDLIAQMSAEDAITAAYIRDNDTWVLASGDGTTVGYYGLKPIEAAVDLTYMFLEPEAIGGGLGRRMWDHAVARARTTGNERMRIISDPMAIGFYQAMGAELERTVALAPGFELGVMWLPLADGAESA</sequence>
<protein>
    <submittedName>
        <fullName evidence="4">GNAT superfamily N-acetyltransferase</fullName>
    </submittedName>
</protein>
<dbReference type="InterPro" id="IPR016181">
    <property type="entry name" value="Acyl_CoA_acyltransferase"/>
</dbReference>
<proteinExistence type="predicted"/>
<dbReference type="CDD" id="cd04301">
    <property type="entry name" value="NAT_SF"/>
    <property type="match status" value="1"/>
</dbReference>
<organism evidence="4 5">
    <name type="scientific">Microbacterium thalassium</name>
    <dbReference type="NCBI Taxonomy" id="362649"/>
    <lineage>
        <taxon>Bacteria</taxon>
        <taxon>Bacillati</taxon>
        <taxon>Actinomycetota</taxon>
        <taxon>Actinomycetes</taxon>
        <taxon>Micrococcales</taxon>
        <taxon>Microbacteriaceae</taxon>
        <taxon>Microbacterium</taxon>
    </lineage>
</organism>
<dbReference type="InterPro" id="IPR000182">
    <property type="entry name" value="GNAT_dom"/>
</dbReference>
<dbReference type="GO" id="GO:0016747">
    <property type="term" value="F:acyltransferase activity, transferring groups other than amino-acyl groups"/>
    <property type="evidence" value="ECO:0007669"/>
    <property type="project" value="InterPro"/>
</dbReference>
<name>A0A7X0FSN3_9MICO</name>
<dbReference type="PANTHER" id="PTHR43877">
    <property type="entry name" value="AMINOALKYLPHOSPHONATE N-ACETYLTRANSFERASE-RELATED-RELATED"/>
    <property type="match status" value="1"/>
</dbReference>
<evidence type="ECO:0000256" key="2">
    <source>
        <dbReference type="ARBA" id="ARBA00023315"/>
    </source>
</evidence>
<evidence type="ECO:0000313" key="4">
    <source>
        <dbReference type="EMBL" id="MBB6392961.1"/>
    </source>
</evidence>
<dbReference type="InterPro" id="IPR050832">
    <property type="entry name" value="Bact_Acetyltransf"/>
</dbReference>
<keyword evidence="1 4" id="KW-0808">Transferase</keyword>
<gene>
    <name evidence="4" type="ORF">HD594_003274</name>
</gene>
<keyword evidence="5" id="KW-1185">Reference proteome</keyword>
<accession>A0A7X0FSN3</accession>
<evidence type="ECO:0000313" key="5">
    <source>
        <dbReference type="Proteomes" id="UP000537775"/>
    </source>
</evidence>
<evidence type="ECO:0000259" key="3">
    <source>
        <dbReference type="PROSITE" id="PS51186"/>
    </source>
</evidence>
<keyword evidence="2" id="KW-0012">Acyltransferase</keyword>
<dbReference type="Pfam" id="PF00583">
    <property type="entry name" value="Acetyltransf_1"/>
    <property type="match status" value="1"/>
</dbReference>
<dbReference type="RefSeq" id="WP_184752168.1">
    <property type="nucleotide sequence ID" value="NZ_BAAAJR010000001.1"/>
</dbReference>
<dbReference type="AlphaFoldDB" id="A0A7X0FSN3"/>